<dbReference type="AlphaFoldDB" id="A0AAU7JQ42"/>
<name>A0AAU7JQ42_9MICO</name>
<feature type="domain" description="AB hydrolase-1" evidence="1">
    <location>
        <begin position="70"/>
        <end position="246"/>
    </location>
</feature>
<dbReference type="GO" id="GO:0016747">
    <property type="term" value="F:acyltransferase activity, transferring groups other than amino-acyl groups"/>
    <property type="evidence" value="ECO:0007669"/>
    <property type="project" value="TreeGrafter"/>
</dbReference>
<dbReference type="InterPro" id="IPR050583">
    <property type="entry name" value="Mycobacterial_A85_antigen"/>
</dbReference>
<dbReference type="Gene3D" id="3.40.50.1820">
    <property type="entry name" value="alpha/beta hydrolase"/>
    <property type="match status" value="1"/>
</dbReference>
<protein>
    <submittedName>
        <fullName evidence="2">Alpha/beta fold hydrolase</fullName>
    </submittedName>
</protein>
<gene>
    <name evidence="2" type="ORF">ABEG17_12590</name>
</gene>
<dbReference type="PROSITE" id="PS51318">
    <property type="entry name" value="TAT"/>
    <property type="match status" value="1"/>
</dbReference>
<dbReference type="InterPro" id="IPR029058">
    <property type="entry name" value="AB_hydrolase_fold"/>
</dbReference>
<sequence>MTTVSRRGVLLAGAGVVVGGVLAASAVVGPRVFGPGTVRRSGALRSAHWPGHDVRWQLAMPDEGRDDQRPLVVVLHGLGGDASHAFRLVELDRHVGAAGVTLASVDGGDYYWHARRVGVDPGAMVVDDLLPTLRRLTGYQGKVSFLGWSMGGYGSLLLASELGPEKVGAVVAESAALWTEPGLSAPGAFDDREDFLAHDVFTRTRVLSQIPIRLDCGRSDPFVVANRAFAKVVPSARLTVDDGGHTVAYWRDHARSQLEWIVNSL</sequence>
<dbReference type="RefSeq" id="WP_406829828.1">
    <property type="nucleotide sequence ID" value="NZ_CP157483.1"/>
</dbReference>
<organism evidence="2">
    <name type="scientific">Pedococcus sp. KACC 23699</name>
    <dbReference type="NCBI Taxonomy" id="3149228"/>
    <lineage>
        <taxon>Bacteria</taxon>
        <taxon>Bacillati</taxon>
        <taxon>Actinomycetota</taxon>
        <taxon>Actinomycetes</taxon>
        <taxon>Micrococcales</taxon>
        <taxon>Intrasporangiaceae</taxon>
        <taxon>Pedococcus</taxon>
    </lineage>
</organism>
<dbReference type="EMBL" id="CP157483">
    <property type="protein sequence ID" value="XBO42413.1"/>
    <property type="molecule type" value="Genomic_DNA"/>
</dbReference>
<dbReference type="InterPro" id="IPR000073">
    <property type="entry name" value="AB_hydrolase_1"/>
</dbReference>
<keyword evidence="2" id="KW-0378">Hydrolase</keyword>
<evidence type="ECO:0000259" key="1">
    <source>
        <dbReference type="Pfam" id="PF00561"/>
    </source>
</evidence>
<reference evidence="2" key="1">
    <citation type="submission" date="2024-05" db="EMBL/GenBank/DDBJ databases">
        <authorList>
            <person name="Kim S."/>
            <person name="Heo J."/>
            <person name="Choi H."/>
            <person name="Choi Y."/>
            <person name="Kwon S.-W."/>
            <person name="Kim Y."/>
        </authorList>
    </citation>
    <scope>NUCLEOTIDE SEQUENCE</scope>
    <source>
        <strain evidence="2">KACC 23699</strain>
    </source>
</reference>
<dbReference type="Pfam" id="PF00561">
    <property type="entry name" value="Abhydrolase_1"/>
    <property type="match status" value="1"/>
</dbReference>
<proteinExistence type="predicted"/>
<dbReference type="InterPro" id="IPR006311">
    <property type="entry name" value="TAT_signal"/>
</dbReference>
<evidence type="ECO:0000313" key="2">
    <source>
        <dbReference type="EMBL" id="XBO42413.1"/>
    </source>
</evidence>
<dbReference type="SUPFAM" id="SSF53474">
    <property type="entry name" value="alpha/beta-Hydrolases"/>
    <property type="match status" value="1"/>
</dbReference>
<dbReference type="GO" id="GO:0016787">
    <property type="term" value="F:hydrolase activity"/>
    <property type="evidence" value="ECO:0007669"/>
    <property type="project" value="UniProtKB-KW"/>
</dbReference>
<dbReference type="PANTHER" id="PTHR48098:SF1">
    <property type="entry name" value="DIACYLGLYCEROL ACYLTRANSFERASE_MYCOLYLTRANSFERASE AG85A"/>
    <property type="match status" value="1"/>
</dbReference>
<dbReference type="PANTHER" id="PTHR48098">
    <property type="entry name" value="ENTEROCHELIN ESTERASE-RELATED"/>
    <property type="match status" value="1"/>
</dbReference>
<accession>A0AAU7JQ42</accession>